<proteinExistence type="inferred from homology"/>
<evidence type="ECO:0000256" key="10">
    <source>
        <dbReference type="SAM" id="Phobius"/>
    </source>
</evidence>
<evidence type="ECO:0000256" key="2">
    <source>
        <dbReference type="ARBA" id="ARBA00004141"/>
    </source>
</evidence>
<comment type="similarity">
    <text evidence="3">Belongs to the peptidase S54 family.</text>
</comment>
<dbReference type="PANTHER" id="PTHR43066:SF1">
    <property type="entry name" value="RHOMBOID PROTEIN 2"/>
    <property type="match status" value="1"/>
</dbReference>
<dbReference type="Gene3D" id="1.20.1540.10">
    <property type="entry name" value="Rhomboid-like"/>
    <property type="match status" value="1"/>
</dbReference>
<feature type="transmembrane region" description="Helical" evidence="10">
    <location>
        <begin position="157"/>
        <end position="176"/>
    </location>
</feature>
<comment type="catalytic activity">
    <reaction evidence="1">
        <text>Cleaves type-1 transmembrane domains using a catalytic dyad composed of serine and histidine that are contributed by different transmembrane domains.</text>
        <dbReference type="EC" id="3.4.21.105"/>
    </reaction>
</comment>
<keyword evidence="13" id="KW-1185">Reference proteome</keyword>
<evidence type="ECO:0000256" key="6">
    <source>
        <dbReference type="ARBA" id="ARBA00022692"/>
    </source>
</evidence>
<dbReference type="Pfam" id="PF01694">
    <property type="entry name" value="Rhomboid"/>
    <property type="match status" value="1"/>
</dbReference>
<keyword evidence="8 10" id="KW-1133">Transmembrane helix</keyword>
<evidence type="ECO:0000259" key="11">
    <source>
        <dbReference type="Pfam" id="PF01694"/>
    </source>
</evidence>
<reference evidence="12 13" key="1">
    <citation type="journal article" date="2023" name="G3 (Bethesda)">
        <title>A high-quality reference genome for the fission yeast Schizosaccharomyces osmophilus.</title>
        <authorList>
            <person name="Jia G.S."/>
            <person name="Zhang W.C."/>
            <person name="Liang Y."/>
            <person name="Liu X.H."/>
            <person name="Rhind N."/>
            <person name="Pidoux A."/>
            <person name="Brysch-Herzberg M."/>
            <person name="Du L.L."/>
        </authorList>
    </citation>
    <scope>NUCLEOTIDE SEQUENCE [LARGE SCALE GENOMIC DNA]</scope>
    <source>
        <strain evidence="12 13">CBS 15793</strain>
    </source>
</reference>
<feature type="domain" description="Peptidase S54 rhomboid" evidence="11">
    <location>
        <begin position="56"/>
        <end position="192"/>
    </location>
</feature>
<accession>A0AAF0AYB9</accession>
<evidence type="ECO:0000256" key="3">
    <source>
        <dbReference type="ARBA" id="ARBA00009045"/>
    </source>
</evidence>
<comment type="subcellular location">
    <subcellularLocation>
        <location evidence="2">Membrane</location>
        <topology evidence="2">Multi-pass membrane protein</topology>
    </subcellularLocation>
</comment>
<sequence length="246" mass="27925">MISKVLERCRDFFQSLPLWTKTVAWTALFIQLMSFTGFPTGYLALSWSNVFQKCLVFEVYTYVFLHVSLLHIIFNFVSLLPLMAKFEKEHGTFACMFITLVPYTLFPAFVHLISYRFIFAKESVSIAGFSGWAFAFISATCLQNPQEPIQNYIPGKYIPLIYLFITTIFVPYASFIGHASGAAAGYATPYILEHIPLNRWAEKFDSLGNRFKSYRSYDELAYASLPIAEPSTGNPNFPGKGTRLGI</sequence>
<dbReference type="PANTHER" id="PTHR43066">
    <property type="entry name" value="RHOMBOID-RELATED PROTEIN"/>
    <property type="match status" value="1"/>
</dbReference>
<keyword evidence="9 10" id="KW-0472">Membrane</keyword>
<keyword evidence="7" id="KW-0378">Hydrolase</keyword>
<name>A0AAF0AYB9_9SCHI</name>
<keyword evidence="6 10" id="KW-0812">Transmembrane</keyword>
<dbReference type="GO" id="GO:0006508">
    <property type="term" value="P:proteolysis"/>
    <property type="evidence" value="ECO:0007669"/>
    <property type="project" value="UniProtKB-KW"/>
</dbReference>
<dbReference type="RefSeq" id="XP_056039113.1">
    <property type="nucleotide sequence ID" value="XM_056183739.1"/>
</dbReference>
<evidence type="ECO:0000256" key="7">
    <source>
        <dbReference type="ARBA" id="ARBA00022801"/>
    </source>
</evidence>
<gene>
    <name evidence="12" type="primary">rbd2</name>
    <name evidence="12" type="ORF">SOMG_04964</name>
</gene>
<dbReference type="GeneID" id="80878428"/>
<evidence type="ECO:0000256" key="4">
    <source>
        <dbReference type="ARBA" id="ARBA00013039"/>
    </source>
</evidence>
<keyword evidence="5 12" id="KW-0645">Protease</keyword>
<feature type="transmembrane region" description="Helical" evidence="10">
    <location>
        <begin position="59"/>
        <end position="84"/>
    </location>
</feature>
<evidence type="ECO:0000313" key="12">
    <source>
        <dbReference type="EMBL" id="WBW74870.1"/>
    </source>
</evidence>
<dbReference type="SUPFAM" id="SSF144091">
    <property type="entry name" value="Rhomboid-like"/>
    <property type="match status" value="1"/>
</dbReference>
<feature type="transmembrane region" description="Helical" evidence="10">
    <location>
        <begin position="90"/>
        <end position="112"/>
    </location>
</feature>
<protein>
    <recommendedName>
        <fullName evidence="4">rhomboid protease</fullName>
        <ecNumber evidence="4">3.4.21.105</ecNumber>
    </recommendedName>
</protein>
<dbReference type="InterPro" id="IPR022764">
    <property type="entry name" value="Peptidase_S54_rhomboid_dom"/>
</dbReference>
<organism evidence="12 13">
    <name type="scientific">Schizosaccharomyces osmophilus</name>
    <dbReference type="NCBI Taxonomy" id="2545709"/>
    <lineage>
        <taxon>Eukaryota</taxon>
        <taxon>Fungi</taxon>
        <taxon>Dikarya</taxon>
        <taxon>Ascomycota</taxon>
        <taxon>Taphrinomycotina</taxon>
        <taxon>Schizosaccharomycetes</taxon>
        <taxon>Schizosaccharomycetales</taxon>
        <taxon>Schizosaccharomycetaceae</taxon>
        <taxon>Schizosaccharomyces</taxon>
    </lineage>
</organism>
<dbReference type="AlphaFoldDB" id="A0AAF0AYB9"/>
<feature type="transmembrane region" description="Helical" evidence="10">
    <location>
        <begin position="23"/>
        <end position="47"/>
    </location>
</feature>
<evidence type="ECO:0000256" key="8">
    <source>
        <dbReference type="ARBA" id="ARBA00022989"/>
    </source>
</evidence>
<dbReference type="GO" id="GO:0016020">
    <property type="term" value="C:membrane"/>
    <property type="evidence" value="ECO:0007669"/>
    <property type="project" value="UniProtKB-SubCell"/>
</dbReference>
<feature type="transmembrane region" description="Helical" evidence="10">
    <location>
        <begin position="124"/>
        <end position="145"/>
    </location>
</feature>
<evidence type="ECO:0000313" key="13">
    <source>
        <dbReference type="Proteomes" id="UP001212411"/>
    </source>
</evidence>
<dbReference type="GO" id="GO:0004252">
    <property type="term" value="F:serine-type endopeptidase activity"/>
    <property type="evidence" value="ECO:0007669"/>
    <property type="project" value="InterPro"/>
</dbReference>
<dbReference type="EMBL" id="CP115613">
    <property type="protein sequence ID" value="WBW74870.1"/>
    <property type="molecule type" value="Genomic_DNA"/>
</dbReference>
<dbReference type="Proteomes" id="UP001212411">
    <property type="component" value="Chromosome 3"/>
</dbReference>
<evidence type="ECO:0000256" key="9">
    <source>
        <dbReference type="ARBA" id="ARBA00023136"/>
    </source>
</evidence>
<dbReference type="InterPro" id="IPR035952">
    <property type="entry name" value="Rhomboid-like_sf"/>
</dbReference>
<dbReference type="KEGG" id="som:SOMG_04964"/>
<evidence type="ECO:0000256" key="5">
    <source>
        <dbReference type="ARBA" id="ARBA00022670"/>
    </source>
</evidence>
<dbReference type="EC" id="3.4.21.105" evidence="4"/>
<evidence type="ECO:0000256" key="1">
    <source>
        <dbReference type="ARBA" id="ARBA00000156"/>
    </source>
</evidence>